<feature type="compositionally biased region" description="Polar residues" evidence="1">
    <location>
        <begin position="259"/>
        <end position="277"/>
    </location>
</feature>
<feature type="region of interest" description="Disordered" evidence="1">
    <location>
        <begin position="59"/>
        <end position="92"/>
    </location>
</feature>
<dbReference type="EMBL" id="NBII01000005">
    <property type="protein sequence ID" value="PAV18971.1"/>
    <property type="molecule type" value="Genomic_DNA"/>
</dbReference>
<gene>
    <name evidence="2" type="ORF">PNOK_0581500</name>
</gene>
<evidence type="ECO:0000256" key="1">
    <source>
        <dbReference type="SAM" id="MobiDB-lite"/>
    </source>
</evidence>
<reference evidence="2 3" key="1">
    <citation type="journal article" date="2017" name="Mol. Ecol.">
        <title>Comparative and population genomic landscape of Phellinus noxius: A hypervariable fungus causing root rot in trees.</title>
        <authorList>
            <person name="Chung C.L."/>
            <person name="Lee T.J."/>
            <person name="Akiba M."/>
            <person name="Lee H.H."/>
            <person name="Kuo T.H."/>
            <person name="Liu D."/>
            <person name="Ke H.M."/>
            <person name="Yokoi T."/>
            <person name="Roa M.B."/>
            <person name="Lu M.J."/>
            <person name="Chang Y.Y."/>
            <person name="Ann P.J."/>
            <person name="Tsai J.N."/>
            <person name="Chen C.Y."/>
            <person name="Tzean S.S."/>
            <person name="Ota Y."/>
            <person name="Hattori T."/>
            <person name="Sahashi N."/>
            <person name="Liou R.F."/>
            <person name="Kikuchi T."/>
            <person name="Tsai I.J."/>
        </authorList>
    </citation>
    <scope>NUCLEOTIDE SEQUENCE [LARGE SCALE GENOMIC DNA]</scope>
    <source>
        <strain evidence="2 3">FFPRI411160</strain>
    </source>
</reference>
<feature type="region of interest" description="Disordered" evidence="1">
    <location>
        <begin position="137"/>
        <end position="277"/>
    </location>
</feature>
<sequence length="277" mass="30722">MSASTVAISNINGQSGFLTCAQSQNGLELLASPALNESIMPIQRIFMDGSILLKKALQETTRAQRQPQPPTRSQSPQLPQQQSESRDNKSIFYDSENTEYTEWLQEEWSSDLQETESQPECVSEPAEVEDAALADTTNIVPTQTLRRSSRIRKTTEKVQVETSESVQKNGTPSEVHNVSSKENVPLRPRRDMSASSTVRHTLVQVSDAVAKDVAGRKRSLPEDKIAPSKDKSATRKKSAVSDIKRRSTPPRRRTPTVDLGSNSDLSRCSTKRQNVSK</sequence>
<protein>
    <submittedName>
        <fullName evidence="2">Uncharacterized protein</fullName>
    </submittedName>
</protein>
<proteinExistence type="predicted"/>
<dbReference type="InParanoid" id="A0A286UH83"/>
<comment type="caution">
    <text evidence="2">The sequence shown here is derived from an EMBL/GenBank/DDBJ whole genome shotgun (WGS) entry which is preliminary data.</text>
</comment>
<keyword evidence="3" id="KW-1185">Reference proteome</keyword>
<dbReference type="AlphaFoldDB" id="A0A286UH83"/>
<dbReference type="Proteomes" id="UP000217199">
    <property type="component" value="Unassembled WGS sequence"/>
</dbReference>
<organism evidence="2 3">
    <name type="scientific">Pyrrhoderma noxium</name>
    <dbReference type="NCBI Taxonomy" id="2282107"/>
    <lineage>
        <taxon>Eukaryota</taxon>
        <taxon>Fungi</taxon>
        <taxon>Dikarya</taxon>
        <taxon>Basidiomycota</taxon>
        <taxon>Agaricomycotina</taxon>
        <taxon>Agaricomycetes</taxon>
        <taxon>Hymenochaetales</taxon>
        <taxon>Hymenochaetaceae</taxon>
        <taxon>Pyrrhoderma</taxon>
    </lineage>
</organism>
<evidence type="ECO:0000313" key="2">
    <source>
        <dbReference type="EMBL" id="PAV18971.1"/>
    </source>
</evidence>
<feature type="compositionally biased region" description="Polar residues" evidence="1">
    <location>
        <begin position="160"/>
        <end position="182"/>
    </location>
</feature>
<accession>A0A286UH83</accession>
<feature type="compositionally biased region" description="Polar residues" evidence="1">
    <location>
        <begin position="137"/>
        <end position="146"/>
    </location>
</feature>
<evidence type="ECO:0000313" key="3">
    <source>
        <dbReference type="Proteomes" id="UP000217199"/>
    </source>
</evidence>
<feature type="compositionally biased region" description="Low complexity" evidence="1">
    <location>
        <begin position="59"/>
        <end position="83"/>
    </location>
</feature>
<feature type="compositionally biased region" description="Polar residues" evidence="1">
    <location>
        <begin position="110"/>
        <end position="120"/>
    </location>
</feature>
<feature type="region of interest" description="Disordered" evidence="1">
    <location>
        <begin position="108"/>
        <end position="127"/>
    </location>
</feature>
<feature type="compositionally biased region" description="Basic and acidic residues" evidence="1">
    <location>
        <begin position="209"/>
        <end position="233"/>
    </location>
</feature>
<name>A0A286UH83_9AGAM</name>